<organism evidence="1">
    <name type="scientific">Anguilla anguilla</name>
    <name type="common">European freshwater eel</name>
    <name type="synonym">Muraena anguilla</name>
    <dbReference type="NCBI Taxonomy" id="7936"/>
    <lineage>
        <taxon>Eukaryota</taxon>
        <taxon>Metazoa</taxon>
        <taxon>Chordata</taxon>
        <taxon>Craniata</taxon>
        <taxon>Vertebrata</taxon>
        <taxon>Euteleostomi</taxon>
        <taxon>Actinopterygii</taxon>
        <taxon>Neopterygii</taxon>
        <taxon>Teleostei</taxon>
        <taxon>Anguilliformes</taxon>
        <taxon>Anguillidae</taxon>
        <taxon>Anguilla</taxon>
    </lineage>
</organism>
<evidence type="ECO:0000313" key="1">
    <source>
        <dbReference type="EMBL" id="JAH74241.1"/>
    </source>
</evidence>
<dbReference type="AlphaFoldDB" id="A0A0E9V8C1"/>
<dbReference type="EMBL" id="GBXM01034336">
    <property type="protein sequence ID" value="JAH74241.1"/>
    <property type="molecule type" value="Transcribed_RNA"/>
</dbReference>
<name>A0A0E9V8C1_ANGAN</name>
<sequence>MGDAPSRQGPRSHFPVVSGSNAIGIGALNLPLGSVRVPRLSPNSPSSISQYTVLGCVT</sequence>
<protein>
    <submittedName>
        <fullName evidence="1">Uncharacterized protein</fullName>
    </submittedName>
</protein>
<accession>A0A0E9V8C1</accession>
<reference evidence="1" key="1">
    <citation type="submission" date="2014-11" db="EMBL/GenBank/DDBJ databases">
        <authorList>
            <person name="Amaro Gonzalez C."/>
        </authorList>
    </citation>
    <scope>NUCLEOTIDE SEQUENCE</scope>
</reference>
<proteinExistence type="predicted"/>
<reference evidence="1" key="2">
    <citation type="journal article" date="2015" name="Fish Shellfish Immunol.">
        <title>Early steps in the European eel (Anguilla anguilla)-Vibrio vulnificus interaction in the gills: Role of the RtxA13 toxin.</title>
        <authorList>
            <person name="Callol A."/>
            <person name="Pajuelo D."/>
            <person name="Ebbesson L."/>
            <person name="Teles M."/>
            <person name="MacKenzie S."/>
            <person name="Amaro C."/>
        </authorList>
    </citation>
    <scope>NUCLEOTIDE SEQUENCE</scope>
</reference>